<proteinExistence type="predicted"/>
<evidence type="ECO:0000259" key="8">
    <source>
        <dbReference type="PROSITE" id="PS50135"/>
    </source>
</evidence>
<evidence type="ECO:0000256" key="2">
    <source>
        <dbReference type="ARBA" id="ARBA00022771"/>
    </source>
</evidence>
<keyword evidence="11" id="KW-1185">Reference proteome</keyword>
<dbReference type="AlphaFoldDB" id="A0A8J2L7L3"/>
<dbReference type="InterPro" id="IPR055141">
    <property type="entry name" value="TADA2A_B-like_dom"/>
</dbReference>
<dbReference type="GO" id="GO:0006338">
    <property type="term" value="P:chromatin remodeling"/>
    <property type="evidence" value="ECO:0007669"/>
    <property type="project" value="TreeGrafter"/>
</dbReference>
<reference evidence="10" key="1">
    <citation type="submission" date="2021-06" db="EMBL/GenBank/DDBJ databases">
        <authorList>
            <person name="Hodson N. C."/>
            <person name="Mongue J. A."/>
            <person name="Jaron S. K."/>
        </authorList>
    </citation>
    <scope>NUCLEOTIDE SEQUENCE</scope>
</reference>
<dbReference type="InterPro" id="IPR001005">
    <property type="entry name" value="SANT/Myb"/>
</dbReference>
<evidence type="ECO:0000313" key="11">
    <source>
        <dbReference type="Proteomes" id="UP000708208"/>
    </source>
</evidence>
<dbReference type="GO" id="GO:0006357">
    <property type="term" value="P:regulation of transcription by RNA polymerase II"/>
    <property type="evidence" value="ECO:0007669"/>
    <property type="project" value="TreeGrafter"/>
</dbReference>
<dbReference type="Proteomes" id="UP000708208">
    <property type="component" value="Unassembled WGS sequence"/>
</dbReference>
<evidence type="ECO:0000259" key="7">
    <source>
        <dbReference type="PROSITE" id="PS50090"/>
    </source>
</evidence>
<dbReference type="GO" id="GO:0008270">
    <property type="term" value="F:zinc ion binding"/>
    <property type="evidence" value="ECO:0007669"/>
    <property type="project" value="UniProtKB-KW"/>
</dbReference>
<dbReference type="Pfam" id="PF00249">
    <property type="entry name" value="Myb_DNA-binding"/>
    <property type="match status" value="1"/>
</dbReference>
<dbReference type="GO" id="GO:0003682">
    <property type="term" value="F:chromatin binding"/>
    <property type="evidence" value="ECO:0007669"/>
    <property type="project" value="TreeGrafter"/>
</dbReference>
<evidence type="ECO:0000256" key="1">
    <source>
        <dbReference type="ARBA" id="ARBA00022723"/>
    </source>
</evidence>
<dbReference type="InterPro" id="IPR000433">
    <property type="entry name" value="Znf_ZZ"/>
</dbReference>
<evidence type="ECO:0000256" key="6">
    <source>
        <dbReference type="SAM" id="MobiDB-lite"/>
    </source>
</evidence>
<feature type="compositionally biased region" description="Polar residues" evidence="6">
    <location>
        <begin position="345"/>
        <end position="360"/>
    </location>
</feature>
<dbReference type="InterPro" id="IPR016827">
    <property type="entry name" value="Ada2/TADA2"/>
</dbReference>
<dbReference type="InterPro" id="IPR017884">
    <property type="entry name" value="SANT_dom"/>
</dbReference>
<feature type="domain" description="SANT" evidence="9">
    <location>
        <begin position="65"/>
        <end position="117"/>
    </location>
</feature>
<keyword evidence="4" id="KW-0539">Nucleus</keyword>
<dbReference type="InterPro" id="IPR056267">
    <property type="entry name" value="Ada2b_C"/>
</dbReference>
<dbReference type="PIRSF" id="PIRSF025024">
    <property type="entry name" value="Transcriptional_adaptor_2"/>
    <property type="match status" value="1"/>
</dbReference>
<keyword evidence="4" id="KW-0804">Transcription</keyword>
<dbReference type="PROSITE" id="PS51293">
    <property type="entry name" value="SANT"/>
    <property type="match status" value="1"/>
</dbReference>
<protein>
    <recommendedName>
        <fullName evidence="4">Transcriptional adapter</fullName>
    </recommendedName>
</protein>
<feature type="region of interest" description="Disordered" evidence="6">
    <location>
        <begin position="316"/>
        <end position="364"/>
    </location>
</feature>
<sequence length="541" mass="61234">MAELFTRSQCSCCQQEVAGLGVECADCPNTFRLCTECFSLGAEIGQHKTDHKYRFFDSGNLVIFPSEANWSAREEIRLLDAIEQYGFGNWQDISKHIESKSPSEAKEEYVKRFVEGTTGQITWNNLKEKVQRPVDHTVVDDGPLSPTLTQQLAPLDIQPDEMAQLGYMPNRDDYEKEFDNDAEKLVSQLVFSTEDEDIDIALKLALVDMYSRRLRERVRRKRVIRDYQLVSQFFKKDRPSQKRQFAAYERDLQEQFKSFAQFHSAREHEHFIQNLIKEKELKFRLTECYKYRRNGITRAEDCVEFERLKSRRKLQLQNSSPVLASDTVAEPQPSTSTPSVPEPSKGQTATEDSNPPNLAMNSLPVPTTKVLPTLLATPTLTGVKRSGDEECYPDRKRIARRFSCEDSSSNCGELLSEALSLPITGPLPKIQALACEGDQNSSQLPTDEKPKDTEDQFTANMNSLPSAQLLSSPEKHLCLSTNLLPSQYLTIKAALLVSQAPTKCMLGRPANLTDTEWSQIVNFMVQSGWMVASRVSSSEAE</sequence>
<dbReference type="PANTHER" id="PTHR12374">
    <property type="entry name" value="TRANSCRIPTIONAL ADAPTOR 2 ADA2 -RELATED"/>
    <property type="match status" value="1"/>
</dbReference>
<dbReference type="PANTHER" id="PTHR12374:SF63">
    <property type="entry name" value="TRANSCRIPTIONAL ADAPTER 2-BETA"/>
    <property type="match status" value="1"/>
</dbReference>
<dbReference type="SMART" id="SM00717">
    <property type="entry name" value="SANT"/>
    <property type="match status" value="1"/>
</dbReference>
<dbReference type="EMBL" id="CAJVCH010552257">
    <property type="protein sequence ID" value="CAG7829607.1"/>
    <property type="molecule type" value="Genomic_DNA"/>
</dbReference>
<evidence type="ECO:0000256" key="5">
    <source>
        <dbReference type="PROSITE-ProRule" id="PRU00228"/>
    </source>
</evidence>
<gene>
    <name evidence="10" type="ORF">AFUS01_LOCUS39466</name>
</gene>
<evidence type="ECO:0000256" key="3">
    <source>
        <dbReference type="ARBA" id="ARBA00022833"/>
    </source>
</evidence>
<dbReference type="PROSITE" id="PS50090">
    <property type="entry name" value="MYB_LIKE"/>
    <property type="match status" value="1"/>
</dbReference>
<dbReference type="GO" id="GO:0003713">
    <property type="term" value="F:transcription coactivator activity"/>
    <property type="evidence" value="ECO:0007669"/>
    <property type="project" value="TreeGrafter"/>
</dbReference>
<dbReference type="PROSITE" id="PS50135">
    <property type="entry name" value="ZF_ZZ_2"/>
    <property type="match status" value="1"/>
</dbReference>
<feature type="compositionally biased region" description="Low complexity" evidence="6">
    <location>
        <begin position="330"/>
        <end position="344"/>
    </location>
</feature>
<comment type="subcellular location">
    <subcellularLocation>
        <location evidence="4">Nucleus</location>
    </subcellularLocation>
</comment>
<comment type="caution">
    <text evidence="10">The sequence shown here is derived from an EMBL/GenBank/DDBJ whole genome shotgun (WGS) entry which is preliminary data.</text>
</comment>
<dbReference type="GO" id="GO:0005634">
    <property type="term" value="C:nucleus"/>
    <property type="evidence" value="ECO:0007669"/>
    <property type="project" value="TreeGrafter"/>
</dbReference>
<feature type="domain" description="Myb-like" evidence="7">
    <location>
        <begin position="67"/>
        <end position="113"/>
    </location>
</feature>
<keyword evidence="4" id="KW-0805">Transcription regulation</keyword>
<evidence type="ECO:0000313" key="10">
    <source>
        <dbReference type="EMBL" id="CAG7829607.1"/>
    </source>
</evidence>
<keyword evidence="1" id="KW-0479">Metal-binding</keyword>
<dbReference type="GO" id="GO:0070461">
    <property type="term" value="C:SAGA-type complex"/>
    <property type="evidence" value="ECO:0007669"/>
    <property type="project" value="TreeGrafter"/>
</dbReference>
<dbReference type="Pfam" id="PF22941">
    <property type="entry name" value="TADA2A-like_3rd"/>
    <property type="match status" value="1"/>
</dbReference>
<dbReference type="CDD" id="cd00167">
    <property type="entry name" value="SANT"/>
    <property type="match status" value="1"/>
</dbReference>
<dbReference type="OrthoDB" id="270417at2759"/>
<keyword evidence="3" id="KW-0862">Zinc</keyword>
<evidence type="ECO:0000256" key="4">
    <source>
        <dbReference type="PIRNR" id="PIRNR025024"/>
    </source>
</evidence>
<keyword evidence="2 5" id="KW-0863">Zinc-finger</keyword>
<name>A0A8J2L7L3_9HEXA</name>
<evidence type="ECO:0000259" key="9">
    <source>
        <dbReference type="PROSITE" id="PS51293"/>
    </source>
</evidence>
<dbReference type="Pfam" id="PF25299">
    <property type="entry name" value="ZZ_ADA2"/>
    <property type="match status" value="1"/>
</dbReference>
<dbReference type="Pfam" id="PF24533">
    <property type="entry name" value="Tri-helical_Ada2b_C"/>
    <property type="match status" value="1"/>
</dbReference>
<feature type="domain" description="ZZ-type" evidence="8">
    <location>
        <begin position="5"/>
        <end position="61"/>
    </location>
</feature>
<organism evidence="10 11">
    <name type="scientific">Allacma fusca</name>
    <dbReference type="NCBI Taxonomy" id="39272"/>
    <lineage>
        <taxon>Eukaryota</taxon>
        <taxon>Metazoa</taxon>
        <taxon>Ecdysozoa</taxon>
        <taxon>Arthropoda</taxon>
        <taxon>Hexapoda</taxon>
        <taxon>Collembola</taxon>
        <taxon>Symphypleona</taxon>
        <taxon>Sminthuridae</taxon>
        <taxon>Allacma</taxon>
    </lineage>
</organism>
<accession>A0A8J2L7L3</accession>